<organism evidence="9 10">
    <name type="scientific">Ophiocordyceps unilateralis</name>
    <name type="common">Zombie-ant fungus</name>
    <name type="synonym">Torrubia unilateralis</name>
    <dbReference type="NCBI Taxonomy" id="268505"/>
    <lineage>
        <taxon>Eukaryota</taxon>
        <taxon>Fungi</taxon>
        <taxon>Dikarya</taxon>
        <taxon>Ascomycota</taxon>
        <taxon>Pezizomycotina</taxon>
        <taxon>Sordariomycetes</taxon>
        <taxon>Hypocreomycetidae</taxon>
        <taxon>Hypocreales</taxon>
        <taxon>Ophiocordycipitaceae</taxon>
        <taxon>Ophiocordyceps</taxon>
    </lineage>
</organism>
<dbReference type="PANTHER" id="PTHR47043:SF1">
    <property type="entry name" value="UDP-N-ACETYLGLUCOSAMINE TRANSFERASE SUBUNIT ALG13"/>
    <property type="match status" value="1"/>
</dbReference>
<dbReference type="InterPro" id="IPR007235">
    <property type="entry name" value="Glyco_trans_28_C"/>
</dbReference>
<evidence type="ECO:0000256" key="6">
    <source>
        <dbReference type="ARBA" id="ARBA00048184"/>
    </source>
</evidence>
<dbReference type="EC" id="2.4.1.141" evidence="2 7"/>
<keyword evidence="7" id="KW-0256">Endoplasmic reticulum</keyword>
<dbReference type="GO" id="GO:0004577">
    <property type="term" value="F:N-acetylglucosaminyldiphosphodolichol N-acetylglucosaminyltransferase activity"/>
    <property type="evidence" value="ECO:0007669"/>
    <property type="project" value="UniProtKB-EC"/>
</dbReference>
<name>A0A2A9PAR7_OPHUN</name>
<dbReference type="OrthoDB" id="20273at2759"/>
<sequence length="199" mass="22140">MERHCLVTVGATVGFRALIEPVLEPSFWRFLRDEAFTALHIQAGPDARWAAARVAALRHEMPTGFDVDVFDITADLMRHQMLRCKAREAVRAPGLVISHAGTGTILDAWRVAVPLIVVPNPALLDDHQNELARHLAHGGYATMAEPRLDDLKDAVHKSDLLRDEPRACQRPNAVDAPLRLWDIRPSDVATEEASRMAHD</sequence>
<dbReference type="PANTHER" id="PTHR47043">
    <property type="entry name" value="UDP-N-ACETYLGLUCOSAMINE TRANSFERASE SUBUNIT ALG13"/>
    <property type="match status" value="1"/>
</dbReference>
<keyword evidence="7" id="KW-0808">Transferase</keyword>
<feature type="domain" description="Glycosyl transferase family 28 C-terminal" evidence="8">
    <location>
        <begin position="5"/>
        <end position="145"/>
    </location>
</feature>
<dbReference type="Pfam" id="PF04101">
    <property type="entry name" value="Glyco_tran_28_C"/>
    <property type="match status" value="1"/>
</dbReference>
<evidence type="ECO:0000256" key="7">
    <source>
        <dbReference type="RuleBase" id="RU362128"/>
    </source>
</evidence>
<evidence type="ECO:0000256" key="4">
    <source>
        <dbReference type="ARBA" id="ARBA00024804"/>
    </source>
</evidence>
<protein>
    <recommendedName>
        <fullName evidence="3 7">UDP-N-acetylglucosamine transferase subunit ALG13</fullName>
        <ecNumber evidence="2 7">2.4.1.141</ecNumber>
    </recommendedName>
    <alternativeName>
        <fullName evidence="5 7">Asparagine-linked glycosylation protein 13</fullName>
    </alternativeName>
</protein>
<comment type="function">
    <text evidence="4 7">Involved in protein N-glycosylation. Essential for the second step of the dolichol-linked oligosaccharide pathway.</text>
</comment>
<gene>
    <name evidence="7" type="primary">ALG13</name>
    <name evidence="9" type="ORF">XA68_13898</name>
</gene>
<evidence type="ECO:0000256" key="2">
    <source>
        <dbReference type="ARBA" id="ARBA00012614"/>
    </source>
</evidence>
<dbReference type="STRING" id="268505.A0A2A9PAR7"/>
<evidence type="ECO:0000256" key="3">
    <source>
        <dbReference type="ARBA" id="ARBA00017468"/>
    </source>
</evidence>
<dbReference type="GO" id="GO:0043541">
    <property type="term" value="C:UDP-N-acetylglucosamine transferase complex"/>
    <property type="evidence" value="ECO:0007669"/>
    <property type="project" value="TreeGrafter"/>
</dbReference>
<evidence type="ECO:0000313" key="9">
    <source>
        <dbReference type="EMBL" id="PFH58294.1"/>
    </source>
</evidence>
<keyword evidence="10" id="KW-1185">Reference proteome</keyword>
<reference evidence="9 10" key="1">
    <citation type="journal article" date="2015" name="BMC Genomics">
        <title>Gene expression during zombie ant biting behavior reflects the complexity underlying fungal parasitic behavioral manipulation.</title>
        <authorList>
            <person name="de Bekker C."/>
            <person name="Ohm R.A."/>
            <person name="Loreto R.G."/>
            <person name="Sebastian A."/>
            <person name="Albert I."/>
            <person name="Merrow M."/>
            <person name="Brachmann A."/>
            <person name="Hughes D.P."/>
        </authorList>
    </citation>
    <scope>NUCLEOTIDE SEQUENCE [LARGE SCALE GENOMIC DNA]</scope>
    <source>
        <strain evidence="9 10">SC16a</strain>
    </source>
</reference>
<reference evidence="9 10" key="2">
    <citation type="journal article" date="2017" name="Sci. Rep.">
        <title>Ant-infecting Ophiocordyceps genomes reveal a high diversity of potential behavioral manipulation genes and a possible major role for enterotoxins.</title>
        <authorList>
            <person name="de Bekker C."/>
            <person name="Ohm R.A."/>
            <person name="Evans H.C."/>
            <person name="Brachmann A."/>
            <person name="Hughes D.P."/>
        </authorList>
    </citation>
    <scope>NUCLEOTIDE SEQUENCE [LARGE SCALE GENOMIC DNA]</scope>
    <source>
        <strain evidence="9 10">SC16a</strain>
    </source>
</reference>
<evidence type="ECO:0000259" key="8">
    <source>
        <dbReference type="Pfam" id="PF04101"/>
    </source>
</evidence>
<evidence type="ECO:0000256" key="1">
    <source>
        <dbReference type="ARBA" id="ARBA00011198"/>
    </source>
</evidence>
<dbReference type="Proteomes" id="UP000037136">
    <property type="component" value="Unassembled WGS sequence"/>
</dbReference>
<dbReference type="InterPro" id="IPR052474">
    <property type="entry name" value="UDP-GlcNAc_transferase"/>
</dbReference>
<comment type="catalytic activity">
    <reaction evidence="6">
        <text>an N-acetyl-alpha-D-glucosaminyl-diphospho-di-trans,poly-cis-dolichol + UDP-N-acetyl-alpha-D-glucosamine = an N,N'-diacetylchitobiosyl-diphospho-di-trans,poly-cis-dolichol + UDP + H(+)</text>
        <dbReference type="Rhea" id="RHEA:23380"/>
        <dbReference type="Rhea" id="RHEA-COMP:19507"/>
        <dbReference type="Rhea" id="RHEA-COMP:19510"/>
        <dbReference type="ChEBI" id="CHEBI:15378"/>
        <dbReference type="ChEBI" id="CHEBI:57269"/>
        <dbReference type="ChEBI" id="CHEBI:57705"/>
        <dbReference type="ChEBI" id="CHEBI:58223"/>
        <dbReference type="ChEBI" id="CHEBI:58427"/>
        <dbReference type="EC" id="2.4.1.141"/>
    </reaction>
</comment>
<dbReference type="AlphaFoldDB" id="A0A2A9PAR7"/>
<comment type="similarity">
    <text evidence="7">Belongs to the glycosyltransferase 28 family.</text>
</comment>
<comment type="subunit">
    <text evidence="1 7">Heterodimer with ALG14 to form a functional enzyme.</text>
</comment>
<keyword evidence="7" id="KW-0328">Glycosyltransferase</keyword>
<comment type="subcellular location">
    <subcellularLocation>
        <location evidence="7">Endoplasmic reticulum</location>
    </subcellularLocation>
</comment>
<accession>A0A2A9PAR7</accession>
<dbReference type="EMBL" id="LAZP02000306">
    <property type="protein sequence ID" value="PFH58294.1"/>
    <property type="molecule type" value="Genomic_DNA"/>
</dbReference>
<comment type="caution">
    <text evidence="9">The sequence shown here is derived from an EMBL/GenBank/DDBJ whole genome shotgun (WGS) entry which is preliminary data.</text>
</comment>
<dbReference type="SUPFAM" id="SSF53756">
    <property type="entry name" value="UDP-Glycosyltransferase/glycogen phosphorylase"/>
    <property type="match status" value="1"/>
</dbReference>
<evidence type="ECO:0000256" key="5">
    <source>
        <dbReference type="ARBA" id="ARBA00032061"/>
    </source>
</evidence>
<dbReference type="GO" id="GO:0006488">
    <property type="term" value="P:dolichol-linked oligosaccharide biosynthetic process"/>
    <property type="evidence" value="ECO:0007669"/>
    <property type="project" value="TreeGrafter"/>
</dbReference>
<evidence type="ECO:0000313" key="10">
    <source>
        <dbReference type="Proteomes" id="UP000037136"/>
    </source>
</evidence>
<proteinExistence type="inferred from homology"/>
<dbReference type="Gene3D" id="3.40.50.2000">
    <property type="entry name" value="Glycogen Phosphorylase B"/>
    <property type="match status" value="1"/>
</dbReference>